<dbReference type="RefSeq" id="WP_344113701.1">
    <property type="nucleotide sequence ID" value="NZ_BAAANE010000007.1"/>
</dbReference>
<accession>A0ABN2FHR8</accession>
<proteinExistence type="predicted"/>
<comment type="caution">
    <text evidence="1">The sequence shown here is derived from an EMBL/GenBank/DDBJ whole genome shotgun (WGS) entry which is preliminary data.</text>
</comment>
<dbReference type="Proteomes" id="UP001501319">
    <property type="component" value="Unassembled WGS sequence"/>
</dbReference>
<name>A0ABN2FHR8_9ACTN</name>
<keyword evidence="2" id="KW-1185">Reference proteome</keyword>
<protein>
    <submittedName>
        <fullName evidence="1">Uncharacterized protein</fullName>
    </submittedName>
</protein>
<sequence length="127" mass="13764">MLSVAYSEVTDSGANAAIQTAPHRLPTVDLCWTVMVAVLSILPTSAVRAQPRPELEGHDAAKKEKFRTGYRTEPIVSVTAARPPGTYRATTRSTAGPLACGYAVLARKRSRYHLRCDGPLWAGLLEE</sequence>
<gene>
    <name evidence="1" type="ORF">GCM10009744_43550</name>
</gene>
<evidence type="ECO:0000313" key="1">
    <source>
        <dbReference type="EMBL" id="GAA1647576.1"/>
    </source>
</evidence>
<reference evidence="1 2" key="1">
    <citation type="journal article" date="2019" name="Int. J. Syst. Evol. Microbiol.">
        <title>The Global Catalogue of Microorganisms (GCM) 10K type strain sequencing project: providing services to taxonomists for standard genome sequencing and annotation.</title>
        <authorList>
            <consortium name="The Broad Institute Genomics Platform"/>
            <consortium name="The Broad Institute Genome Sequencing Center for Infectious Disease"/>
            <person name="Wu L."/>
            <person name="Ma J."/>
        </authorList>
    </citation>
    <scope>NUCLEOTIDE SEQUENCE [LARGE SCALE GENOMIC DNA]</scope>
    <source>
        <strain evidence="1 2">JCM 14306</strain>
    </source>
</reference>
<organism evidence="1 2">
    <name type="scientific">Kribbella alba</name>
    <dbReference type="NCBI Taxonomy" id="190197"/>
    <lineage>
        <taxon>Bacteria</taxon>
        <taxon>Bacillati</taxon>
        <taxon>Actinomycetota</taxon>
        <taxon>Actinomycetes</taxon>
        <taxon>Propionibacteriales</taxon>
        <taxon>Kribbellaceae</taxon>
        <taxon>Kribbella</taxon>
    </lineage>
</organism>
<evidence type="ECO:0000313" key="2">
    <source>
        <dbReference type="Proteomes" id="UP001501319"/>
    </source>
</evidence>
<dbReference type="EMBL" id="BAAANE010000007">
    <property type="protein sequence ID" value="GAA1647576.1"/>
    <property type="molecule type" value="Genomic_DNA"/>
</dbReference>